<sequence length="239" mass="26184">MADRLSGLAAHPRRSGRTRRAHPPDPLARLFLDVSGEVPDDASIARMRRVSAALNLHDNDALWSVLAVLEYYARLYEVMPDRIRKASEGSLDAMRAEAREATDALMAQHRDALARCKETIQLAEHMIHEHEERYRAVLAGLNEAALDALVDRAANRIARAAGNRLVGAFAIAAREQRARLDGAVAAFGRATQEAGRQAQAGAQTLERRYWRALRATLALGLTVLAAAVAIAVWLAAWRG</sequence>
<keyword evidence="2" id="KW-1133">Transmembrane helix</keyword>
<dbReference type="Proteomes" id="UP000283709">
    <property type="component" value="Unassembled WGS sequence"/>
</dbReference>
<keyword evidence="2" id="KW-0472">Membrane</keyword>
<dbReference type="EMBL" id="MCAS01000045">
    <property type="protein sequence ID" value="RKF35764.1"/>
    <property type="molecule type" value="Genomic_DNA"/>
</dbReference>
<reference evidence="3 4" key="1">
    <citation type="submission" date="2016-07" db="EMBL/GenBank/DDBJ databases">
        <title>Genome analysis of Burkholderia fungorum ES3-20.</title>
        <authorList>
            <person name="Xu D."/>
            <person name="Yao R."/>
            <person name="Zheng S."/>
        </authorList>
    </citation>
    <scope>NUCLEOTIDE SEQUENCE [LARGE SCALE GENOMIC DNA]</scope>
    <source>
        <strain evidence="3 4">ES3-20</strain>
    </source>
</reference>
<comment type="caution">
    <text evidence="3">The sequence shown here is derived from an EMBL/GenBank/DDBJ whole genome shotgun (WGS) entry which is preliminary data.</text>
</comment>
<evidence type="ECO:0000313" key="4">
    <source>
        <dbReference type="Proteomes" id="UP000283709"/>
    </source>
</evidence>
<feature type="transmembrane region" description="Helical" evidence="2">
    <location>
        <begin position="215"/>
        <end position="236"/>
    </location>
</feature>
<evidence type="ECO:0000256" key="1">
    <source>
        <dbReference type="SAM" id="MobiDB-lite"/>
    </source>
</evidence>
<evidence type="ECO:0000256" key="2">
    <source>
        <dbReference type="SAM" id="Phobius"/>
    </source>
</evidence>
<gene>
    <name evidence="3" type="ORF">BCY88_08995</name>
</gene>
<protein>
    <submittedName>
        <fullName evidence="3">Uncharacterized protein</fullName>
    </submittedName>
</protein>
<organism evidence="3 4">
    <name type="scientific">Paraburkholderia fungorum</name>
    <dbReference type="NCBI Taxonomy" id="134537"/>
    <lineage>
        <taxon>Bacteria</taxon>
        <taxon>Pseudomonadati</taxon>
        <taxon>Pseudomonadota</taxon>
        <taxon>Betaproteobacteria</taxon>
        <taxon>Burkholderiales</taxon>
        <taxon>Burkholderiaceae</taxon>
        <taxon>Paraburkholderia</taxon>
    </lineage>
</organism>
<feature type="region of interest" description="Disordered" evidence="1">
    <location>
        <begin position="1"/>
        <end position="24"/>
    </location>
</feature>
<keyword evidence="2" id="KW-0812">Transmembrane</keyword>
<dbReference type="AlphaFoldDB" id="A0A420FS90"/>
<evidence type="ECO:0000313" key="3">
    <source>
        <dbReference type="EMBL" id="RKF35764.1"/>
    </source>
</evidence>
<feature type="compositionally biased region" description="Basic residues" evidence="1">
    <location>
        <begin position="11"/>
        <end position="21"/>
    </location>
</feature>
<accession>A0A420FS90</accession>
<dbReference type="RefSeq" id="WP_259461581.1">
    <property type="nucleotide sequence ID" value="NZ_MCAS01000045.1"/>
</dbReference>
<proteinExistence type="predicted"/>
<name>A0A420FS90_9BURK</name>